<reference evidence="2" key="1">
    <citation type="submission" date="2020-12" db="UniProtKB">
        <authorList>
            <consortium name="WormBaseParasite"/>
        </authorList>
    </citation>
    <scope>IDENTIFICATION</scope>
    <source>
        <strain evidence="2">MHco3</strain>
    </source>
</reference>
<organism evidence="1 2">
    <name type="scientific">Haemonchus contortus</name>
    <name type="common">Barber pole worm</name>
    <dbReference type="NCBI Taxonomy" id="6289"/>
    <lineage>
        <taxon>Eukaryota</taxon>
        <taxon>Metazoa</taxon>
        <taxon>Ecdysozoa</taxon>
        <taxon>Nematoda</taxon>
        <taxon>Chromadorea</taxon>
        <taxon>Rhabditida</taxon>
        <taxon>Rhabditina</taxon>
        <taxon>Rhabditomorpha</taxon>
        <taxon>Strongyloidea</taxon>
        <taxon>Trichostrongylidae</taxon>
        <taxon>Haemonchus</taxon>
    </lineage>
</organism>
<keyword evidence="1" id="KW-1185">Reference proteome</keyword>
<sequence length="92" mass="9984">MDVNAIDIAPMVPAASHCCHLPVVPLLSSMSPARNIKRFNSSQLWKYRGAAVAEGGWEDLDGLMALDSDEQVTTTTVSVEIGREQSRRGLTN</sequence>
<accession>A0A7I4YF43</accession>
<dbReference type="Proteomes" id="UP000025227">
    <property type="component" value="Unplaced"/>
</dbReference>
<name>A0A7I4YF43_HAECO</name>
<evidence type="ECO:0000313" key="2">
    <source>
        <dbReference type="WBParaSite" id="HCON_00088120-00001"/>
    </source>
</evidence>
<dbReference type="AlphaFoldDB" id="A0A7I4YF43"/>
<proteinExistence type="predicted"/>
<dbReference type="WBParaSite" id="HCON_00088120-00001">
    <property type="protein sequence ID" value="HCON_00088120-00001"/>
    <property type="gene ID" value="HCON_00088120"/>
</dbReference>
<evidence type="ECO:0000313" key="1">
    <source>
        <dbReference type="Proteomes" id="UP000025227"/>
    </source>
</evidence>
<protein>
    <submittedName>
        <fullName evidence="2">Uncharacterized protein</fullName>
    </submittedName>
</protein>